<proteinExistence type="predicted"/>
<reference evidence="1" key="1">
    <citation type="journal article" date="2003" name="Genome Biol.">
        <title>An integrated gene annotation and transcriptional profiling approach towards the full gene content of the Drosophila genome.</title>
        <authorList>
            <person name="Hild M."/>
            <person name="Beckmann B."/>
            <person name="Haas S.A."/>
            <person name="Koch B."/>
            <person name="Solovyev V."/>
            <person name="Busold C."/>
            <person name="Fellenberg K."/>
            <person name="Boutros M."/>
            <person name="Vingron M."/>
            <person name="Sauer F."/>
            <person name="Hoheisel J.D."/>
            <person name="Paro R."/>
        </authorList>
    </citation>
    <scope>NUCLEOTIDE SEQUENCE</scope>
</reference>
<accession>Q6IL87</accession>
<evidence type="ECO:0000313" key="1">
    <source>
        <dbReference type="EMBL" id="DAA02974.1"/>
    </source>
</evidence>
<organism evidence="1">
    <name type="scientific">Drosophila melanogaster</name>
    <name type="common">Fruit fly</name>
    <dbReference type="NCBI Taxonomy" id="7227"/>
    <lineage>
        <taxon>Eukaryota</taxon>
        <taxon>Metazoa</taxon>
        <taxon>Ecdysozoa</taxon>
        <taxon>Arthropoda</taxon>
        <taxon>Hexapoda</taxon>
        <taxon>Insecta</taxon>
        <taxon>Pterygota</taxon>
        <taxon>Neoptera</taxon>
        <taxon>Endopterygota</taxon>
        <taxon>Diptera</taxon>
        <taxon>Brachycera</taxon>
        <taxon>Muscomorpha</taxon>
        <taxon>Ephydroidea</taxon>
        <taxon>Drosophilidae</taxon>
        <taxon>Drosophila</taxon>
        <taxon>Sophophora</taxon>
    </lineage>
</organism>
<name>Q6IL87_DROME</name>
<protein>
    <submittedName>
        <fullName evidence="1">HDC10038</fullName>
    </submittedName>
</protein>
<sequence>MNLNQFVGILGRLSSKSLKCTQIDSPWQQHSANPLPQAADQDAAAGSSAKCSCWKEHRLSSSVSVLNQSPAHRRRHRGGRSLAYCVANDRKFKRMPLCESRAAPVGTTTETLTITKSCARLYSVVPGILVSFAALVLSCLARGHNFNAQLDKQLNPPVCLPLDLTHSAHIATSCLCILLWLINLRSQAAGSPGSGPASAGVGVRADMADEGKTFVCCSDMHGINCKLWINEVPARLGGTGAGGRRIKRRDEARRREKHSLCQLPLSSCFMLPASGSVCLVGALVLSPRKEVVSGLTTTLICILLGAGFPALASSSPVRGPVTQTGGGRDNNAESCVESITQDTLDPACRCHSRVEEIKMQLKPPGSQWLQGAKPSLHDTGLPATILDCHSHFPVAPCAKLLRPPPAAHHPPPTVSLKVYKVVSARWRHALACKSLLCCLKYLCWGQATNRMGSQPGRRCIRLAAIVEYFVSVRGKKWSLLLLHGKKCQTHIEILIEGPINGEETI</sequence>
<dbReference type="EMBL" id="BK002129">
    <property type="protein sequence ID" value="DAA02974.1"/>
    <property type="molecule type" value="Genomic_DNA"/>
</dbReference>
<dbReference type="AlphaFoldDB" id="Q6IL87"/>
<gene>
    <name evidence="1" type="ORF">HDC10038</name>
</gene>